<keyword evidence="7" id="KW-0587">Phenylpropanoid metabolism</keyword>
<evidence type="ECO:0000256" key="5">
    <source>
        <dbReference type="ARBA" id="ARBA00022741"/>
    </source>
</evidence>
<dbReference type="InterPro" id="IPR042099">
    <property type="entry name" value="ANL_N_sf"/>
</dbReference>
<evidence type="ECO:0000256" key="1">
    <source>
        <dbReference type="ARBA" id="ARBA00004930"/>
    </source>
</evidence>
<evidence type="ECO:0000259" key="11">
    <source>
        <dbReference type="Pfam" id="PF13193"/>
    </source>
</evidence>
<protein>
    <recommendedName>
        <fullName evidence="3">4-coumarate--CoA ligase</fullName>
        <ecNumber evidence="3">6.2.1.12</ecNumber>
    </recommendedName>
</protein>
<dbReference type="PROSITE" id="PS00455">
    <property type="entry name" value="AMP_BINDING"/>
    <property type="match status" value="1"/>
</dbReference>
<evidence type="ECO:0000259" key="10">
    <source>
        <dbReference type="Pfam" id="PF00501"/>
    </source>
</evidence>
<keyword evidence="9" id="KW-0472">Membrane</keyword>
<comment type="catalytic activity">
    <reaction evidence="8">
        <text>(E)-4-coumarate + ATP + CoA = (E)-4-coumaroyl-CoA + AMP + diphosphate</text>
        <dbReference type="Rhea" id="RHEA:19641"/>
        <dbReference type="ChEBI" id="CHEBI:12876"/>
        <dbReference type="ChEBI" id="CHEBI:30616"/>
        <dbReference type="ChEBI" id="CHEBI:33019"/>
        <dbReference type="ChEBI" id="CHEBI:57287"/>
        <dbReference type="ChEBI" id="CHEBI:85008"/>
        <dbReference type="ChEBI" id="CHEBI:456215"/>
        <dbReference type="EC" id="6.2.1.12"/>
    </reaction>
    <physiologicalReaction direction="left-to-right" evidence="8">
        <dbReference type="Rhea" id="RHEA:19642"/>
    </physiologicalReaction>
</comment>
<dbReference type="GO" id="GO:0050563">
    <property type="term" value="F:trans-feruloyl-CoA synthase activity"/>
    <property type="evidence" value="ECO:0007669"/>
    <property type="project" value="UniProtKB-ARBA"/>
</dbReference>
<sequence length="663" mass="74038">MMVSVGADKRIIGFELQTGIGEYKHPIERKYISVLPNPGYFNLIMVQPRLNALKVHKLKGMANKRTTFGDNCGIVTTMNPFSSFFELRKQTLGVQVKFAFTLFDRFDEVESLGVKTVVVPERVRFDAKEACFSTFYDLLYGGYKLVKREMVRQDDTAAILYSSGTTGASKGVVLTHRNLICGVELFVRFEATQYEYRPEDNVYLAVVPMFHIYGLTLFTMGILSLGTKIVVVRKFSSEEMVRCIDRYGVTHFPGVPPLVTALIRAGKSGFGERLKSLKQVSCGAAPLSTRTIDEFMHYFPKVDFIQGYGMSESTAVGTRGFNTRDVHNYASAGLLAPNMEAKVVDWVTGLYHPPGKTGELWLRGPAIMKEYLNNVEATSSTIDKDGWLHTGDIVYFDQDGYLHIVDRVKEIIKYKGFQIAPADLEDVLASHPDILDAAVTGTIDDFMHYFPKVDFIQGYGMSESTAVGTRGFNTRDVHNYASAGLLAPNMEAKVVDWVTGLYHPPGKTGELWLRGPAIMKEYLNNVEATSSTIDKDGWLHTGDIVYFDQDGYLHIVDRVKEIIKYKGFQIAPADLEDVLASHPDILDAAVTGARDEEAGEVPVAFVTRRPGAEVSESSIIEFVAKQVAPYKKMRRVIFTNVIPRSAAGKILRRELKDKSFSRL</sequence>
<gene>
    <name evidence="12" type="ORF">CTI12_AA379560</name>
</gene>
<dbReference type="STRING" id="35608.A0A2U1MHH8"/>
<reference evidence="12 13" key="1">
    <citation type="journal article" date="2018" name="Mol. Plant">
        <title>The genome of Artemisia annua provides insight into the evolution of Asteraceae family and artemisinin biosynthesis.</title>
        <authorList>
            <person name="Shen Q."/>
            <person name="Zhang L."/>
            <person name="Liao Z."/>
            <person name="Wang S."/>
            <person name="Yan T."/>
            <person name="Shi P."/>
            <person name="Liu M."/>
            <person name="Fu X."/>
            <person name="Pan Q."/>
            <person name="Wang Y."/>
            <person name="Lv Z."/>
            <person name="Lu X."/>
            <person name="Zhang F."/>
            <person name="Jiang W."/>
            <person name="Ma Y."/>
            <person name="Chen M."/>
            <person name="Hao X."/>
            <person name="Li L."/>
            <person name="Tang Y."/>
            <person name="Lv G."/>
            <person name="Zhou Y."/>
            <person name="Sun X."/>
            <person name="Brodelius P.E."/>
            <person name="Rose J.K.C."/>
            <person name="Tang K."/>
        </authorList>
    </citation>
    <scope>NUCLEOTIDE SEQUENCE [LARGE SCALE GENOMIC DNA]</scope>
    <source>
        <strain evidence="13">cv. Huhao1</strain>
        <tissue evidence="12">Leaf</tissue>
    </source>
</reference>
<evidence type="ECO:0000256" key="6">
    <source>
        <dbReference type="ARBA" id="ARBA00022840"/>
    </source>
</evidence>
<comment type="similarity">
    <text evidence="2">Belongs to the ATP-dependent AMP-binding enzyme family.</text>
</comment>
<dbReference type="InterPro" id="IPR000873">
    <property type="entry name" value="AMP-dep_synth/lig_dom"/>
</dbReference>
<dbReference type="Proteomes" id="UP000245207">
    <property type="component" value="Unassembled WGS sequence"/>
</dbReference>
<evidence type="ECO:0000256" key="7">
    <source>
        <dbReference type="ARBA" id="ARBA00023051"/>
    </source>
</evidence>
<feature type="domain" description="AMP-dependent synthetase/ligase" evidence="10">
    <location>
        <begin position="74"/>
        <end position="372"/>
    </location>
</feature>
<dbReference type="FunFam" id="3.40.50.12780:FF:000003">
    <property type="entry name" value="Long-chain-fatty-acid--CoA ligase FadD"/>
    <property type="match status" value="1"/>
</dbReference>
<dbReference type="Gene3D" id="3.40.50.12780">
    <property type="entry name" value="N-terminal domain of ligase-like"/>
    <property type="match status" value="1"/>
</dbReference>
<proteinExistence type="inferred from homology"/>
<dbReference type="GO" id="GO:0016207">
    <property type="term" value="F:4-coumarate-CoA ligase activity"/>
    <property type="evidence" value="ECO:0007669"/>
    <property type="project" value="UniProtKB-EC"/>
</dbReference>
<evidence type="ECO:0000256" key="9">
    <source>
        <dbReference type="SAM" id="Phobius"/>
    </source>
</evidence>
<name>A0A2U1MHH8_ARTAN</name>
<dbReference type="GO" id="GO:0005524">
    <property type="term" value="F:ATP binding"/>
    <property type="evidence" value="ECO:0007669"/>
    <property type="project" value="UniProtKB-KW"/>
</dbReference>
<dbReference type="Gene3D" id="3.30.300.30">
    <property type="match status" value="2"/>
</dbReference>
<keyword evidence="13" id="KW-1185">Reference proteome</keyword>
<evidence type="ECO:0000313" key="12">
    <source>
        <dbReference type="EMBL" id="PWA60668.1"/>
    </source>
</evidence>
<dbReference type="InterPro" id="IPR045851">
    <property type="entry name" value="AMP-bd_C_sf"/>
</dbReference>
<keyword evidence="4 12" id="KW-0436">Ligase</keyword>
<keyword evidence="5" id="KW-0547">Nucleotide-binding</keyword>
<dbReference type="OrthoDB" id="10253869at2759"/>
<evidence type="ECO:0000313" key="13">
    <source>
        <dbReference type="Proteomes" id="UP000245207"/>
    </source>
</evidence>
<dbReference type="Pfam" id="PF13193">
    <property type="entry name" value="AMP-binding_C"/>
    <property type="match status" value="1"/>
</dbReference>
<dbReference type="AlphaFoldDB" id="A0A2U1MHH8"/>
<dbReference type="GO" id="GO:0005777">
    <property type="term" value="C:peroxisome"/>
    <property type="evidence" value="ECO:0007669"/>
    <property type="project" value="TreeGrafter"/>
</dbReference>
<keyword evidence="9" id="KW-0812">Transmembrane</keyword>
<evidence type="ECO:0000256" key="3">
    <source>
        <dbReference type="ARBA" id="ARBA00012959"/>
    </source>
</evidence>
<dbReference type="GO" id="GO:0006744">
    <property type="term" value="P:ubiquinone biosynthetic process"/>
    <property type="evidence" value="ECO:0007669"/>
    <property type="project" value="TreeGrafter"/>
</dbReference>
<dbReference type="PANTHER" id="PTHR24096">
    <property type="entry name" value="LONG-CHAIN-FATTY-ACID--COA LIGASE"/>
    <property type="match status" value="1"/>
</dbReference>
<dbReference type="UniPathway" id="UPA00372">
    <property type="reaction ID" value="UER00547"/>
</dbReference>
<dbReference type="EC" id="6.2.1.12" evidence="3"/>
<dbReference type="SUPFAM" id="SSF56801">
    <property type="entry name" value="Acetyl-CoA synthetase-like"/>
    <property type="match status" value="2"/>
</dbReference>
<comment type="pathway">
    <text evidence="1">Phytoalexin biosynthesis; 3,4',5-trihydroxystilbene biosynthesis; 3,4',5-trihydroxystilbene from trans-4-coumarate: step 1/2.</text>
</comment>
<dbReference type="GO" id="GO:0106286">
    <property type="term" value="F:(E)-caffeate-CoA ligase activity"/>
    <property type="evidence" value="ECO:0007669"/>
    <property type="project" value="UniProtKB-ARBA"/>
</dbReference>
<dbReference type="FunFam" id="3.30.300.30:FF:000007">
    <property type="entry name" value="4-coumarate--CoA ligase 2"/>
    <property type="match status" value="1"/>
</dbReference>
<feature type="transmembrane region" description="Helical" evidence="9">
    <location>
        <begin position="202"/>
        <end position="225"/>
    </location>
</feature>
<dbReference type="Pfam" id="PF00501">
    <property type="entry name" value="AMP-binding"/>
    <property type="match status" value="2"/>
</dbReference>
<feature type="domain" description="AMP-dependent synthetase/ligase" evidence="10">
    <location>
        <begin position="443"/>
        <end position="523"/>
    </location>
</feature>
<dbReference type="InterPro" id="IPR025110">
    <property type="entry name" value="AMP-bd_C"/>
</dbReference>
<evidence type="ECO:0000256" key="2">
    <source>
        <dbReference type="ARBA" id="ARBA00006432"/>
    </source>
</evidence>
<keyword evidence="9" id="KW-1133">Transmembrane helix</keyword>
<feature type="domain" description="AMP-binding enzyme C-terminal" evidence="11">
    <location>
        <begin position="575"/>
        <end position="649"/>
    </location>
</feature>
<dbReference type="PANTHER" id="PTHR24096:SF149">
    <property type="entry name" value="AMP-BINDING DOMAIN-CONTAINING PROTEIN-RELATED"/>
    <property type="match status" value="1"/>
</dbReference>
<dbReference type="EMBL" id="PKPP01005297">
    <property type="protein sequence ID" value="PWA60668.1"/>
    <property type="molecule type" value="Genomic_DNA"/>
</dbReference>
<organism evidence="12 13">
    <name type="scientific">Artemisia annua</name>
    <name type="common">Sweet wormwood</name>
    <dbReference type="NCBI Taxonomy" id="35608"/>
    <lineage>
        <taxon>Eukaryota</taxon>
        <taxon>Viridiplantae</taxon>
        <taxon>Streptophyta</taxon>
        <taxon>Embryophyta</taxon>
        <taxon>Tracheophyta</taxon>
        <taxon>Spermatophyta</taxon>
        <taxon>Magnoliopsida</taxon>
        <taxon>eudicotyledons</taxon>
        <taxon>Gunneridae</taxon>
        <taxon>Pentapetalae</taxon>
        <taxon>asterids</taxon>
        <taxon>campanulids</taxon>
        <taxon>Asterales</taxon>
        <taxon>Asteraceae</taxon>
        <taxon>Asteroideae</taxon>
        <taxon>Anthemideae</taxon>
        <taxon>Artemisiinae</taxon>
        <taxon>Artemisia</taxon>
    </lineage>
</organism>
<dbReference type="InterPro" id="IPR020845">
    <property type="entry name" value="AMP-binding_CS"/>
</dbReference>
<comment type="caution">
    <text evidence="12">The sequence shown here is derived from an EMBL/GenBank/DDBJ whole genome shotgun (WGS) entry which is preliminary data.</text>
</comment>
<keyword evidence="6" id="KW-0067">ATP-binding</keyword>
<evidence type="ECO:0000256" key="4">
    <source>
        <dbReference type="ARBA" id="ARBA00022598"/>
    </source>
</evidence>
<dbReference type="GO" id="GO:0009698">
    <property type="term" value="P:phenylpropanoid metabolic process"/>
    <property type="evidence" value="ECO:0007669"/>
    <property type="project" value="UniProtKB-KW"/>
</dbReference>
<dbReference type="Gene3D" id="2.30.38.10">
    <property type="entry name" value="Luciferase, Domain 3"/>
    <property type="match status" value="1"/>
</dbReference>
<accession>A0A2U1MHH8</accession>
<evidence type="ECO:0000256" key="8">
    <source>
        <dbReference type="ARBA" id="ARBA00034252"/>
    </source>
</evidence>